<dbReference type="PANTHER" id="PTHR14905">
    <property type="entry name" value="NG37"/>
    <property type="match status" value="1"/>
</dbReference>
<proteinExistence type="predicted"/>
<gene>
    <name evidence="3" type="ORF">CCHL11_08410</name>
</gene>
<dbReference type="Pfam" id="PF07217">
    <property type="entry name" value="Het-C"/>
    <property type="match status" value="1"/>
</dbReference>
<dbReference type="PANTHER" id="PTHR14905:SF11">
    <property type="entry name" value="TINC (EUROFUNG)"/>
    <property type="match status" value="1"/>
</dbReference>
<evidence type="ECO:0000313" key="4">
    <source>
        <dbReference type="Proteomes" id="UP000186583"/>
    </source>
</evidence>
<feature type="compositionally biased region" description="Basic and acidic residues" evidence="1">
    <location>
        <begin position="660"/>
        <end position="675"/>
    </location>
</feature>
<feature type="compositionally biased region" description="Basic and acidic residues" evidence="1">
    <location>
        <begin position="793"/>
        <end position="809"/>
    </location>
</feature>
<keyword evidence="3" id="KW-0396">Initiation factor</keyword>
<feature type="region of interest" description="Disordered" evidence="1">
    <location>
        <begin position="629"/>
        <end position="921"/>
    </location>
</feature>
<sequence length="921" mass="102871">MFDARSYPLLVGLLVLVCLAQPTYAFGAGNIASISKIEGQNWRHGDIEDALLTLAMARAMNGKKFSKMMVSRVYFGNWLRDYSQAIDVGTVKTVSAEAIRLLLCVLGFLTFGYGSKEFEVTADRLGCYRPEDHIDNPKNYADNADARQYDRRLRGPVDENVELGIDRETGMKNYIANEQAGIMTSAAHVRNLFARCIELARGYSQNKNQADLYEAMRLMGTGLHCLEDFFAHSNYTELALIEMGEREVFPHVGRDTRISLNGAREEVYPVVTGTFGGVDFLHSVTGEVSDKLTQNEIEELEGTLRDSKNNDTSVLRNLLDMIPDGIFGGKHQSNKVDELQNNATASQLQNMQVSPREPEEYTRYIQDVFKQIMPVIEFHDEVMQGITEALEKIPVLPKILEQLEEQLSKFVFSLIAPFILPVINQIRNELRTGSAEIIESSEREQHVVFEDDRSTDPTHSMLSKDHFTNILNEVAGRCAAKTLHWVVPQLMEAIDDTNVDVNRTLNRIIFGVLHHPAQRDMGEDGAREGRQQIFRFVEEWWNNMDRSQQDDYRRKLSREGVQRGENHKEGVHDTGHGHGCNGKLHMRKQFGEPKTWEDKVADKAAGAILEGASGAIAGLVEQQTGVKVPQYKHQEQKDESSGGGGGAGGLIGSILGGVFGKDEKETHHSSRRDDDGSYTQTTTEYGRHGNKYGQAEYSETQYAGGGGRSEYRRYEQEDSHGGRQTTGYGYQETTETSASYGGGYEQRTETHRYEGNNSSGYDGGRRHEESSYGRQDSGGYGRQEESYGGGYGGRRDENEGGYGGRRDDNEGGYGGGRRHEESSYGRQESGGYGRQEESYGGGYGGGRRQEESSYGRQEESGYGRQEGGYGGRRDDEDTYGSSRRRDDDGDRREGGGGGFGDFIGKVAESFGENNDNDRRRW</sequence>
<feature type="compositionally biased region" description="Basic and acidic residues" evidence="1">
    <location>
        <begin position="847"/>
        <end position="861"/>
    </location>
</feature>
<feature type="chain" id="PRO_5013248978" evidence="2">
    <location>
        <begin position="26"/>
        <end position="921"/>
    </location>
</feature>
<comment type="caution">
    <text evidence="3">The sequence shown here is derived from an EMBL/GenBank/DDBJ whole genome shotgun (WGS) entry which is preliminary data.</text>
</comment>
<feature type="compositionally biased region" description="Basic and acidic residues" evidence="1">
    <location>
        <begin position="883"/>
        <end position="894"/>
    </location>
</feature>
<feature type="compositionally biased region" description="Gly residues" evidence="1">
    <location>
        <begin position="641"/>
        <end position="659"/>
    </location>
</feature>
<keyword evidence="4" id="KW-1185">Reference proteome</keyword>
<dbReference type="AlphaFoldDB" id="A0A1Q8RF19"/>
<feature type="compositionally biased region" description="Gly residues" evidence="1">
    <location>
        <begin position="828"/>
        <end position="846"/>
    </location>
</feature>
<feature type="compositionally biased region" description="Gly residues" evidence="1">
    <location>
        <begin position="776"/>
        <end position="792"/>
    </location>
</feature>
<dbReference type="Proteomes" id="UP000186583">
    <property type="component" value="Unassembled WGS sequence"/>
</dbReference>
<feature type="compositionally biased region" description="Low complexity" evidence="1">
    <location>
        <begin position="725"/>
        <end position="736"/>
    </location>
</feature>
<evidence type="ECO:0000256" key="1">
    <source>
        <dbReference type="SAM" id="MobiDB-lite"/>
    </source>
</evidence>
<reference evidence="3 4" key="1">
    <citation type="submission" date="2016-11" db="EMBL/GenBank/DDBJ databases">
        <title>Draft Genome Assembly of Colletotrichum chlorophyti a pathogen of herbaceous plants.</title>
        <authorList>
            <person name="Gan P."/>
            <person name="Narusaka M."/>
            <person name="Tsushima A."/>
            <person name="Narusaka Y."/>
            <person name="Takano Y."/>
            <person name="Shirasu K."/>
        </authorList>
    </citation>
    <scope>NUCLEOTIDE SEQUENCE [LARGE SCALE GENOMIC DNA]</scope>
    <source>
        <strain evidence="3 4">NTL11</strain>
    </source>
</reference>
<dbReference type="GO" id="GO:0003743">
    <property type="term" value="F:translation initiation factor activity"/>
    <property type="evidence" value="ECO:0007669"/>
    <property type="project" value="UniProtKB-KW"/>
</dbReference>
<dbReference type="EMBL" id="MPGH01000209">
    <property type="protein sequence ID" value="OLN82869.1"/>
    <property type="molecule type" value="Genomic_DNA"/>
</dbReference>
<organism evidence="3 4">
    <name type="scientific">Colletotrichum chlorophyti</name>
    <dbReference type="NCBI Taxonomy" id="708187"/>
    <lineage>
        <taxon>Eukaryota</taxon>
        <taxon>Fungi</taxon>
        <taxon>Dikarya</taxon>
        <taxon>Ascomycota</taxon>
        <taxon>Pezizomycotina</taxon>
        <taxon>Sordariomycetes</taxon>
        <taxon>Hypocreomycetidae</taxon>
        <taxon>Glomerellales</taxon>
        <taxon>Glomerellaceae</taxon>
        <taxon>Colletotrichum</taxon>
    </lineage>
</organism>
<dbReference type="InterPro" id="IPR010816">
    <property type="entry name" value="Het-C"/>
</dbReference>
<protein>
    <submittedName>
        <fullName evidence="3">Translation initiation factor IF-2</fullName>
    </submittedName>
</protein>
<evidence type="ECO:0000313" key="3">
    <source>
        <dbReference type="EMBL" id="OLN82869.1"/>
    </source>
</evidence>
<name>A0A1Q8RF19_9PEZI</name>
<accession>A0A1Q8RF19</accession>
<feature type="signal peptide" evidence="2">
    <location>
        <begin position="1"/>
        <end position="25"/>
    </location>
</feature>
<evidence type="ECO:0000256" key="2">
    <source>
        <dbReference type="SAM" id="SignalP"/>
    </source>
</evidence>
<keyword evidence="3" id="KW-0648">Protein biosynthesis</keyword>
<dbReference type="InterPro" id="IPR052577">
    <property type="entry name" value="VWA7"/>
</dbReference>
<dbReference type="OrthoDB" id="2506204at2759"/>
<keyword evidence="2" id="KW-0732">Signal</keyword>
<dbReference type="STRING" id="708187.A0A1Q8RF19"/>
<feature type="compositionally biased region" description="Basic and acidic residues" evidence="1">
    <location>
        <begin position="709"/>
        <end position="721"/>
    </location>
</feature>